<keyword evidence="4 9" id="KW-0812">Transmembrane</keyword>
<dbReference type="InterPro" id="IPR038379">
    <property type="entry name" value="SecE_sf"/>
</dbReference>
<dbReference type="Gene3D" id="1.20.5.1030">
    <property type="entry name" value="Preprotein translocase secy subunit"/>
    <property type="match status" value="1"/>
</dbReference>
<comment type="subunit">
    <text evidence="9">Component of the Sec protein translocase complex. Heterotrimer consisting of SecY, SecE and SecG subunits. The heterotrimers can form oligomers, although 1 heterotrimer is thought to be able to translocate proteins. Interacts with the ribosome. Interacts with SecDF, and other proteins may be involved. Interacts with SecA.</text>
</comment>
<name>G8LUL6_ACECE</name>
<evidence type="ECO:0000256" key="2">
    <source>
        <dbReference type="ARBA" id="ARBA00022448"/>
    </source>
</evidence>
<evidence type="ECO:0000256" key="6">
    <source>
        <dbReference type="ARBA" id="ARBA00022989"/>
    </source>
</evidence>
<dbReference type="PROSITE" id="PS01067">
    <property type="entry name" value="SECE_SEC61G"/>
    <property type="match status" value="1"/>
</dbReference>
<dbReference type="GO" id="GO:0009306">
    <property type="term" value="P:protein secretion"/>
    <property type="evidence" value="ECO:0007669"/>
    <property type="project" value="UniProtKB-UniRule"/>
</dbReference>
<dbReference type="PANTHER" id="PTHR33910:SF1">
    <property type="entry name" value="PROTEIN TRANSLOCASE SUBUNIT SECE"/>
    <property type="match status" value="1"/>
</dbReference>
<organism evidence="10 11">
    <name type="scientific">Acetivibrio clariflavus (strain DSM 19732 / NBRC 101661 / EBR45)</name>
    <name type="common">Clostridium clariflavum</name>
    <dbReference type="NCBI Taxonomy" id="720554"/>
    <lineage>
        <taxon>Bacteria</taxon>
        <taxon>Bacillati</taxon>
        <taxon>Bacillota</taxon>
        <taxon>Clostridia</taxon>
        <taxon>Eubacteriales</taxon>
        <taxon>Oscillospiraceae</taxon>
        <taxon>Acetivibrio</taxon>
    </lineage>
</organism>
<comment type="similarity">
    <text evidence="9">Belongs to the SecE/SEC61-gamma family.</text>
</comment>
<dbReference type="Proteomes" id="UP000005435">
    <property type="component" value="Chromosome"/>
</dbReference>
<keyword evidence="8 9" id="KW-0472">Membrane</keyword>
<dbReference type="RefSeq" id="WP_014253987.1">
    <property type="nucleotide sequence ID" value="NC_016627.1"/>
</dbReference>
<accession>G8LUL6</accession>
<gene>
    <name evidence="9" type="primary">secE</name>
    <name evidence="10" type="ordered locus">Clocl_0649</name>
</gene>
<protein>
    <recommendedName>
        <fullName evidence="9">Protein translocase subunit SecE</fullName>
    </recommendedName>
</protein>
<evidence type="ECO:0000256" key="9">
    <source>
        <dbReference type="HAMAP-Rule" id="MF_00422"/>
    </source>
</evidence>
<dbReference type="GO" id="GO:0043952">
    <property type="term" value="P:protein transport by the Sec complex"/>
    <property type="evidence" value="ECO:0007669"/>
    <property type="project" value="UniProtKB-UniRule"/>
</dbReference>
<dbReference type="OrthoDB" id="9799073at2"/>
<evidence type="ECO:0000256" key="7">
    <source>
        <dbReference type="ARBA" id="ARBA00023010"/>
    </source>
</evidence>
<evidence type="ECO:0000256" key="3">
    <source>
        <dbReference type="ARBA" id="ARBA00022475"/>
    </source>
</evidence>
<keyword evidence="5 9" id="KW-0653">Protein transport</keyword>
<evidence type="ECO:0000256" key="1">
    <source>
        <dbReference type="ARBA" id="ARBA00004370"/>
    </source>
</evidence>
<dbReference type="GO" id="GO:0008320">
    <property type="term" value="F:protein transmembrane transporter activity"/>
    <property type="evidence" value="ECO:0007669"/>
    <property type="project" value="UniProtKB-UniRule"/>
</dbReference>
<keyword evidence="2 9" id="KW-0813">Transport</keyword>
<proteinExistence type="inferred from homology"/>
<dbReference type="STRING" id="720554.Clocl_0649"/>
<dbReference type="GO" id="GO:0005886">
    <property type="term" value="C:plasma membrane"/>
    <property type="evidence" value="ECO:0007669"/>
    <property type="project" value="UniProtKB-SubCell"/>
</dbReference>
<evidence type="ECO:0000256" key="4">
    <source>
        <dbReference type="ARBA" id="ARBA00022692"/>
    </source>
</evidence>
<keyword evidence="11" id="KW-1185">Reference proteome</keyword>
<dbReference type="InterPro" id="IPR001901">
    <property type="entry name" value="Translocase_SecE/Sec61-g"/>
</dbReference>
<dbReference type="Pfam" id="PF00584">
    <property type="entry name" value="SecE"/>
    <property type="match status" value="1"/>
</dbReference>
<evidence type="ECO:0000256" key="8">
    <source>
        <dbReference type="ARBA" id="ARBA00023136"/>
    </source>
</evidence>
<evidence type="ECO:0000313" key="10">
    <source>
        <dbReference type="EMBL" id="AEV67356.1"/>
    </source>
</evidence>
<keyword evidence="6 9" id="KW-1133">Transmembrane helix</keyword>
<reference evidence="10 11" key="2">
    <citation type="journal article" date="2012" name="Stand. Genomic Sci.">
        <title>Complete Genome Sequence of Clostridium clariflavum DSM 19732.</title>
        <authorList>
            <person name="Izquierdo J.A."/>
            <person name="Goodwin L."/>
            <person name="Davenport K.W."/>
            <person name="Teshima H."/>
            <person name="Bruce D."/>
            <person name="Detter C."/>
            <person name="Tapia R."/>
            <person name="Han S."/>
            <person name="Land M."/>
            <person name="Hauser L."/>
            <person name="Jeffries C.D."/>
            <person name="Han J."/>
            <person name="Pitluck S."/>
            <person name="Nolan M."/>
            <person name="Chen A."/>
            <person name="Huntemann M."/>
            <person name="Mavromatis K."/>
            <person name="Mikhailova N."/>
            <person name="Liolios K."/>
            <person name="Woyke T."/>
            <person name="Lynd L.R."/>
        </authorList>
    </citation>
    <scope>NUCLEOTIDE SEQUENCE [LARGE SCALE GENOMIC DNA]</scope>
    <source>
        <strain evidence="11">DSM 19732 / NBRC 101661 / EBR45</strain>
    </source>
</reference>
<evidence type="ECO:0000256" key="5">
    <source>
        <dbReference type="ARBA" id="ARBA00022927"/>
    </source>
</evidence>
<feature type="transmembrane region" description="Helical" evidence="9">
    <location>
        <begin position="44"/>
        <end position="67"/>
    </location>
</feature>
<sequence length="74" mass="8330">MAEKVKVSIVAATSNRISKYFKDVVSELKKVVWPTRVQVVKNTITVLIACLIVGIIIWLADAGFAYLRHLLFKI</sequence>
<evidence type="ECO:0000313" key="11">
    <source>
        <dbReference type="Proteomes" id="UP000005435"/>
    </source>
</evidence>
<comment type="subcellular location">
    <subcellularLocation>
        <location evidence="9">Cell membrane</location>
        <topology evidence="9">Single-pass membrane protein</topology>
    </subcellularLocation>
    <subcellularLocation>
        <location evidence="1">Membrane</location>
    </subcellularLocation>
</comment>
<comment type="function">
    <text evidence="9">Essential subunit of the Sec protein translocation channel SecYEG. Clamps together the 2 halves of SecY. May contact the channel plug during translocation.</text>
</comment>
<dbReference type="InterPro" id="IPR005807">
    <property type="entry name" value="SecE_bac"/>
</dbReference>
<dbReference type="GO" id="GO:0065002">
    <property type="term" value="P:intracellular protein transmembrane transport"/>
    <property type="evidence" value="ECO:0007669"/>
    <property type="project" value="UniProtKB-UniRule"/>
</dbReference>
<dbReference type="AlphaFoldDB" id="G8LUL6"/>
<dbReference type="EMBL" id="CP003065">
    <property type="protein sequence ID" value="AEV67356.1"/>
    <property type="molecule type" value="Genomic_DNA"/>
</dbReference>
<keyword evidence="7 9" id="KW-0811">Translocation</keyword>
<dbReference type="PANTHER" id="PTHR33910">
    <property type="entry name" value="PROTEIN TRANSLOCASE SUBUNIT SECE"/>
    <property type="match status" value="1"/>
</dbReference>
<dbReference type="GO" id="GO:0006605">
    <property type="term" value="P:protein targeting"/>
    <property type="evidence" value="ECO:0007669"/>
    <property type="project" value="UniProtKB-UniRule"/>
</dbReference>
<dbReference type="KEGG" id="ccl:Clocl_0649"/>
<reference evidence="11" key="1">
    <citation type="submission" date="2011-12" db="EMBL/GenBank/DDBJ databases">
        <title>Complete sequence of Clostridium clariflavum DSM 19732.</title>
        <authorList>
            <consortium name="US DOE Joint Genome Institute"/>
            <person name="Lucas S."/>
            <person name="Han J."/>
            <person name="Lapidus A."/>
            <person name="Cheng J.-F."/>
            <person name="Goodwin L."/>
            <person name="Pitluck S."/>
            <person name="Peters L."/>
            <person name="Teshima H."/>
            <person name="Detter J.C."/>
            <person name="Han C."/>
            <person name="Tapia R."/>
            <person name="Land M."/>
            <person name="Hauser L."/>
            <person name="Kyrpides N."/>
            <person name="Ivanova N."/>
            <person name="Pagani I."/>
            <person name="Kitzmiller T."/>
            <person name="Lynd L."/>
            <person name="Izquierdo J."/>
            <person name="Woyke T."/>
        </authorList>
    </citation>
    <scope>NUCLEOTIDE SEQUENCE [LARGE SCALE GENOMIC DNA]</scope>
    <source>
        <strain evidence="11">DSM 19732 / NBRC 101661 / EBR45</strain>
    </source>
</reference>
<keyword evidence="3 9" id="KW-1003">Cell membrane</keyword>
<dbReference type="HAMAP" id="MF_00422">
    <property type="entry name" value="SecE"/>
    <property type="match status" value="1"/>
</dbReference>
<dbReference type="NCBIfam" id="TIGR00964">
    <property type="entry name" value="secE_bact"/>
    <property type="match status" value="1"/>
</dbReference>
<dbReference type="HOGENOM" id="CLU_113663_5_1_9"/>